<gene>
    <name evidence="1" type="ORF">SAMN04515674_10447</name>
</gene>
<dbReference type="Proteomes" id="UP000199306">
    <property type="component" value="Unassembled WGS sequence"/>
</dbReference>
<proteinExistence type="predicted"/>
<sequence>MNNIQITDTLNFSASEGFTSKLYLYLNVKSGD</sequence>
<keyword evidence="2" id="KW-1185">Reference proteome</keyword>
<dbReference type="EMBL" id="FOXH01000004">
    <property type="protein sequence ID" value="SFP57158.1"/>
    <property type="molecule type" value="Genomic_DNA"/>
</dbReference>
<accession>A0A1I5RF08</accession>
<reference evidence="1 2" key="1">
    <citation type="submission" date="2016-10" db="EMBL/GenBank/DDBJ databases">
        <authorList>
            <person name="de Groot N.N."/>
        </authorList>
    </citation>
    <scope>NUCLEOTIDE SEQUENCE [LARGE SCALE GENOMIC DNA]</scope>
    <source>
        <strain evidence="2">E92,LMG 26720,CCM 7988</strain>
    </source>
</reference>
<name>A0A1I5RF08_9BACT</name>
<organism evidence="1 2">
    <name type="scientific">Pseudarcicella hirudinis</name>
    <dbReference type="NCBI Taxonomy" id="1079859"/>
    <lineage>
        <taxon>Bacteria</taxon>
        <taxon>Pseudomonadati</taxon>
        <taxon>Bacteroidota</taxon>
        <taxon>Cytophagia</taxon>
        <taxon>Cytophagales</taxon>
        <taxon>Flectobacillaceae</taxon>
        <taxon>Pseudarcicella</taxon>
    </lineage>
</organism>
<dbReference type="AlphaFoldDB" id="A0A1I5RF08"/>
<protein>
    <submittedName>
        <fullName evidence="1">Uncharacterized protein</fullName>
    </submittedName>
</protein>
<dbReference type="STRING" id="1079859.SAMN04515674_10447"/>
<evidence type="ECO:0000313" key="2">
    <source>
        <dbReference type="Proteomes" id="UP000199306"/>
    </source>
</evidence>
<evidence type="ECO:0000313" key="1">
    <source>
        <dbReference type="EMBL" id="SFP57158.1"/>
    </source>
</evidence>